<evidence type="ECO:0000313" key="3">
    <source>
        <dbReference type="Proteomes" id="UP000800040"/>
    </source>
</evidence>
<feature type="compositionally biased region" description="Basic and acidic residues" evidence="1">
    <location>
        <begin position="268"/>
        <end position="306"/>
    </location>
</feature>
<evidence type="ECO:0000313" key="2">
    <source>
        <dbReference type="EMBL" id="KAF1829270.1"/>
    </source>
</evidence>
<protein>
    <submittedName>
        <fullName evidence="2">Uncharacterized protein</fullName>
    </submittedName>
</protein>
<name>A0A6A5JZR8_9PLEO</name>
<feature type="compositionally biased region" description="Gly residues" evidence="1">
    <location>
        <begin position="335"/>
        <end position="349"/>
    </location>
</feature>
<dbReference type="Proteomes" id="UP000800040">
    <property type="component" value="Unassembled WGS sequence"/>
</dbReference>
<sequence>MGGMGGGGMPGMGGMGPHGMGMGGMGPPGMGMGGMGPPGMGMGGMGAGMGMGMGPGAMPPSGLPPEYTSNPSMPRFNNHKGGPGGVMNPYPNYAGAGPPSPASHRSSSSSPPPQRPPKHHQHPRRKQQPPAHYEHVPMGAYASHRRPPRPEAKTSSVLNRGQRPHSNKTVGPSGKEWIRGDDAFLDACICTTGCTCRKSQRVLYRARRDDLSDDDDEGDGDRRGKYGSGEIRYILKEDLGRDCGDHSGCRKGGSDGDDGGKGKQKREQKREKKEEEKRRKEELDDFRDELLDAIDERIMRGGGLHDEDGEDGTSPARRRRRRPPPPPPPPLGFGNKFGGLGGAGPGMGPGMPFMMGAEPNRNPRLAQQQMGMPRGMMGGGGGGGGSPYAAGMGMGMPDKRRRGMGGGGMPFEDDMDMSVEDMMGMGIQNGNNPYASMMNKNNALRPDFLSGGKPSGAGPKFGPGATLDMDMYYSKPRGNNRAPGGRRPGRSYMDSESDDFDFRRGTNRANPSSPPSPRGRHKTNNNNNNNMIGGGPAAAGRSDQRGEKQARVDTDDDDAY</sequence>
<dbReference type="OrthoDB" id="3801350at2759"/>
<feature type="region of interest" description="Disordered" evidence="1">
    <location>
        <begin position="445"/>
        <end position="560"/>
    </location>
</feature>
<feature type="compositionally biased region" description="Low complexity" evidence="1">
    <location>
        <begin position="476"/>
        <end position="485"/>
    </location>
</feature>
<organism evidence="2 3">
    <name type="scientific">Decorospora gaudefroyi</name>
    <dbReference type="NCBI Taxonomy" id="184978"/>
    <lineage>
        <taxon>Eukaryota</taxon>
        <taxon>Fungi</taxon>
        <taxon>Dikarya</taxon>
        <taxon>Ascomycota</taxon>
        <taxon>Pezizomycotina</taxon>
        <taxon>Dothideomycetes</taxon>
        <taxon>Pleosporomycetidae</taxon>
        <taxon>Pleosporales</taxon>
        <taxon>Pleosporineae</taxon>
        <taxon>Pleosporaceae</taxon>
        <taxon>Decorospora</taxon>
    </lineage>
</organism>
<gene>
    <name evidence="2" type="ORF">BDW02DRAFT_634567</name>
</gene>
<proteinExistence type="predicted"/>
<feature type="compositionally biased region" description="Basic residues" evidence="1">
    <location>
        <begin position="116"/>
        <end position="127"/>
    </location>
</feature>
<reference evidence="2" key="1">
    <citation type="submission" date="2020-01" db="EMBL/GenBank/DDBJ databases">
        <authorList>
            <consortium name="DOE Joint Genome Institute"/>
            <person name="Haridas S."/>
            <person name="Albert R."/>
            <person name="Binder M."/>
            <person name="Bloem J."/>
            <person name="Labutti K."/>
            <person name="Salamov A."/>
            <person name="Andreopoulos B."/>
            <person name="Baker S.E."/>
            <person name="Barry K."/>
            <person name="Bills G."/>
            <person name="Bluhm B.H."/>
            <person name="Cannon C."/>
            <person name="Castanera R."/>
            <person name="Culley D.E."/>
            <person name="Daum C."/>
            <person name="Ezra D."/>
            <person name="Gonzalez J.B."/>
            <person name="Henrissat B."/>
            <person name="Kuo A."/>
            <person name="Liang C."/>
            <person name="Lipzen A."/>
            <person name="Lutzoni F."/>
            <person name="Magnuson J."/>
            <person name="Mondo S."/>
            <person name="Nolan M."/>
            <person name="Ohm R."/>
            <person name="Pangilinan J."/>
            <person name="Park H.-J."/>
            <person name="Ramirez L."/>
            <person name="Alfaro M."/>
            <person name="Sun H."/>
            <person name="Tritt A."/>
            <person name="Yoshinaga Y."/>
            <person name="Zwiers L.-H."/>
            <person name="Turgeon B.G."/>
            <person name="Goodwin S.B."/>
            <person name="Spatafora J.W."/>
            <person name="Crous P.W."/>
            <person name="Grigoriev I.V."/>
        </authorList>
    </citation>
    <scope>NUCLEOTIDE SEQUENCE</scope>
    <source>
        <strain evidence="2">P77</strain>
    </source>
</reference>
<accession>A0A6A5JZR8</accession>
<feature type="compositionally biased region" description="Basic and acidic residues" evidence="1">
    <location>
        <begin position="233"/>
        <end position="261"/>
    </location>
</feature>
<feature type="compositionally biased region" description="Basic and acidic residues" evidence="1">
    <location>
        <begin position="542"/>
        <end position="553"/>
    </location>
</feature>
<keyword evidence="3" id="KW-1185">Reference proteome</keyword>
<feature type="region of interest" description="Disordered" evidence="1">
    <location>
        <begin position="205"/>
        <end position="361"/>
    </location>
</feature>
<dbReference type="EMBL" id="ML975454">
    <property type="protein sequence ID" value="KAF1829270.1"/>
    <property type="molecule type" value="Genomic_DNA"/>
</dbReference>
<feature type="region of interest" description="Disordered" evidence="1">
    <location>
        <begin position="56"/>
        <end position="176"/>
    </location>
</feature>
<evidence type="ECO:0000256" key="1">
    <source>
        <dbReference type="SAM" id="MobiDB-lite"/>
    </source>
</evidence>
<dbReference type="AlphaFoldDB" id="A0A6A5JZR8"/>